<evidence type="ECO:0000313" key="3">
    <source>
        <dbReference type="Proteomes" id="UP000256709"/>
    </source>
</evidence>
<evidence type="ECO:0000313" key="2">
    <source>
        <dbReference type="EMBL" id="RFA07211.1"/>
    </source>
</evidence>
<feature type="region of interest" description="Disordered" evidence="1">
    <location>
        <begin position="66"/>
        <end position="103"/>
    </location>
</feature>
<dbReference type="RefSeq" id="WP_116284321.1">
    <property type="nucleotide sequence ID" value="NZ_NBXA01000027.1"/>
</dbReference>
<sequence>MSDAAESLSTVVRVFPDYASLTDLFEWRPGTDPSAFDEQGLGLAKRLADELGDAVEVEYHHRREGALQPERLRGAKKERMRLREQPSLGWPETHKQRTKDSLRFHQAAKCA</sequence>
<feature type="compositionally biased region" description="Basic and acidic residues" evidence="1">
    <location>
        <begin position="92"/>
        <end position="103"/>
    </location>
</feature>
<organism evidence="2 3">
    <name type="scientific">Subtercola boreus</name>
    <dbReference type="NCBI Taxonomy" id="120213"/>
    <lineage>
        <taxon>Bacteria</taxon>
        <taxon>Bacillati</taxon>
        <taxon>Actinomycetota</taxon>
        <taxon>Actinomycetes</taxon>
        <taxon>Micrococcales</taxon>
        <taxon>Microbacteriaceae</taxon>
        <taxon>Subtercola</taxon>
    </lineage>
</organism>
<proteinExistence type="predicted"/>
<accession>A0A3E0VBS6</accession>
<dbReference type="Proteomes" id="UP000256709">
    <property type="component" value="Unassembled WGS sequence"/>
</dbReference>
<name>A0A3E0VBS6_9MICO</name>
<gene>
    <name evidence="2" type="ORF">B7R21_16280</name>
</gene>
<dbReference type="EMBL" id="NBXA01000027">
    <property type="protein sequence ID" value="RFA07211.1"/>
    <property type="molecule type" value="Genomic_DNA"/>
</dbReference>
<comment type="caution">
    <text evidence="2">The sequence shown here is derived from an EMBL/GenBank/DDBJ whole genome shotgun (WGS) entry which is preliminary data.</text>
</comment>
<feature type="compositionally biased region" description="Basic and acidic residues" evidence="1">
    <location>
        <begin position="66"/>
        <end position="84"/>
    </location>
</feature>
<protein>
    <submittedName>
        <fullName evidence="2">Uncharacterized protein</fullName>
    </submittedName>
</protein>
<dbReference type="OrthoDB" id="5123002at2"/>
<evidence type="ECO:0000256" key="1">
    <source>
        <dbReference type="SAM" id="MobiDB-lite"/>
    </source>
</evidence>
<dbReference type="AlphaFoldDB" id="A0A3E0VBS6"/>
<reference evidence="2 3" key="1">
    <citation type="submission" date="2017-04" db="EMBL/GenBank/DDBJ databases">
        <title>Comparative genome analysis of Subtercola boreus.</title>
        <authorList>
            <person name="Cho Y.-J."/>
            <person name="Cho A."/>
            <person name="Kim O.-S."/>
            <person name="Lee J.-I."/>
        </authorList>
    </citation>
    <scope>NUCLEOTIDE SEQUENCE [LARGE SCALE GENOMIC DNA]</scope>
    <source>
        <strain evidence="2 3">P27444</strain>
    </source>
</reference>